<dbReference type="Proteomes" id="UP000654913">
    <property type="component" value="Chromosome 3"/>
</dbReference>
<dbReference type="KEGG" id="apuu:APUU_30117S"/>
<reference evidence="2" key="2">
    <citation type="submission" date="2021-02" db="EMBL/GenBank/DDBJ databases">
        <title>Aspergillus puulaauensis MK2 genome sequence.</title>
        <authorList>
            <person name="Futagami T."/>
            <person name="Mori K."/>
            <person name="Kadooka C."/>
            <person name="Tanaka T."/>
        </authorList>
    </citation>
    <scope>NUCLEOTIDE SEQUENCE</scope>
    <source>
        <strain evidence="2">MK2</strain>
    </source>
</reference>
<dbReference type="RefSeq" id="XP_041554086.1">
    <property type="nucleotide sequence ID" value="XM_041701175.1"/>
</dbReference>
<organism evidence="2 3">
    <name type="scientific">Aspergillus puulaauensis</name>
    <dbReference type="NCBI Taxonomy" id="1220207"/>
    <lineage>
        <taxon>Eukaryota</taxon>
        <taxon>Fungi</taxon>
        <taxon>Dikarya</taxon>
        <taxon>Ascomycota</taxon>
        <taxon>Pezizomycotina</taxon>
        <taxon>Eurotiomycetes</taxon>
        <taxon>Eurotiomycetidae</taxon>
        <taxon>Eurotiales</taxon>
        <taxon>Aspergillaceae</taxon>
        <taxon>Aspergillus</taxon>
    </lineage>
</organism>
<protein>
    <recommendedName>
        <fullName evidence="4">Cysteine-rich secreted protein</fullName>
    </recommendedName>
</protein>
<name>A0A7R7XI11_9EURO</name>
<evidence type="ECO:0000256" key="1">
    <source>
        <dbReference type="SAM" id="SignalP"/>
    </source>
</evidence>
<keyword evidence="3" id="KW-1185">Reference proteome</keyword>
<feature type="chain" id="PRO_5030674384" description="Cysteine-rich secreted protein" evidence="1">
    <location>
        <begin position="20"/>
        <end position="329"/>
    </location>
</feature>
<feature type="signal peptide" evidence="1">
    <location>
        <begin position="1"/>
        <end position="19"/>
    </location>
</feature>
<sequence>MRLSLLSIAVLLRSHLAYAEKVPVKEIGESFKIDGDKVTWPDGPFTGSLACTGPDKVLSMSANKKYGTCCPPGASLKGSPETEFHCCGEGHDVTGSKDVGFECCVEGSTFDGKTCKREETCPNGKQMVNGKCQCPSGQVEGPDGVCKPGKCESGVETGKCYYFTGLSGNYLTYNHAQYSETKLSKYIRPGKFQFCRDEKCTPGLPVNPSDEVNLKDLHGALPAATDGGQWLNNRQNGGHIGKTDDYDKAGKFSITKWPCGKYCLTGFSTGLTQACPDSSPGISLDTRATDSCIEYELMEVPCDIRDDTNNCIWDKGDQCCNKIDCSQKL</sequence>
<reference evidence="2" key="1">
    <citation type="submission" date="2021-01" db="EMBL/GenBank/DDBJ databases">
        <authorList>
            <consortium name="Aspergillus puulaauensis MK2 genome sequencing consortium"/>
            <person name="Kazuki M."/>
            <person name="Futagami T."/>
        </authorList>
    </citation>
    <scope>NUCLEOTIDE SEQUENCE</scope>
    <source>
        <strain evidence="2">MK2</strain>
    </source>
</reference>
<dbReference type="GeneID" id="64971897"/>
<evidence type="ECO:0000313" key="2">
    <source>
        <dbReference type="EMBL" id="BCS21892.1"/>
    </source>
</evidence>
<dbReference type="OrthoDB" id="4662630at2759"/>
<evidence type="ECO:0000313" key="3">
    <source>
        <dbReference type="Proteomes" id="UP000654913"/>
    </source>
</evidence>
<keyword evidence="1" id="KW-0732">Signal</keyword>
<dbReference type="AlphaFoldDB" id="A0A7R7XI11"/>
<dbReference type="EMBL" id="AP024445">
    <property type="protein sequence ID" value="BCS21892.1"/>
    <property type="molecule type" value="Genomic_DNA"/>
</dbReference>
<accession>A0A7R7XI11</accession>
<evidence type="ECO:0008006" key="4">
    <source>
        <dbReference type="Google" id="ProtNLM"/>
    </source>
</evidence>
<gene>
    <name evidence="2" type="ORF">APUU_30117S</name>
</gene>
<proteinExistence type="predicted"/>